<organism evidence="2 3">
    <name type="scientific">Dictyobacter vulcani</name>
    <dbReference type="NCBI Taxonomy" id="2607529"/>
    <lineage>
        <taxon>Bacteria</taxon>
        <taxon>Bacillati</taxon>
        <taxon>Chloroflexota</taxon>
        <taxon>Ktedonobacteria</taxon>
        <taxon>Ktedonobacterales</taxon>
        <taxon>Dictyobacteraceae</taxon>
        <taxon>Dictyobacter</taxon>
    </lineage>
</organism>
<dbReference type="PANTHER" id="PTHR37817">
    <property type="entry name" value="N-ACETYLTRANSFERASE EIS"/>
    <property type="match status" value="1"/>
</dbReference>
<dbReference type="Pfam" id="PF13527">
    <property type="entry name" value="Acetyltransf_9"/>
    <property type="match status" value="1"/>
</dbReference>
<evidence type="ECO:0000259" key="1">
    <source>
        <dbReference type="PROSITE" id="PS51186"/>
    </source>
</evidence>
<dbReference type="SUPFAM" id="SSF55729">
    <property type="entry name" value="Acyl-CoA N-acyltransferases (Nat)"/>
    <property type="match status" value="1"/>
</dbReference>
<sequence length="281" mass="31200">MDTIFRSLSEPGVLAAIEGNFAEEMACFGRSLPGAILHEDNELTWFLTGPAGPNGILLTHFSQDDQAYIEGRIADTLAQFRKYQIQEIGWRVGPTATPPDLANHLENQGFVHKATMNCMVLNIQAARIPGTMPDGLSIQEVLTVEDLQTKCAIEKVGFRATEMMAQHYYQTYLSSGFGTTANWHHYIARKDGQAVAVAAVLLYHGVAGIYGVSTLPETRQQGICTALMGHVLQEIQRLGYTIASLSPTEMSDGIYRRLGFQNYCHLHHYRIASHEERSEEI</sequence>
<dbReference type="GO" id="GO:0034069">
    <property type="term" value="F:aminoglycoside N-acetyltransferase activity"/>
    <property type="evidence" value="ECO:0007669"/>
    <property type="project" value="TreeGrafter"/>
</dbReference>
<dbReference type="RefSeq" id="WP_151756922.1">
    <property type="nucleotide sequence ID" value="NZ_BKZW01000001.1"/>
</dbReference>
<proteinExistence type="predicted"/>
<dbReference type="InterPro" id="IPR051554">
    <property type="entry name" value="Acetyltransferase_Eis"/>
</dbReference>
<feature type="domain" description="N-acetyltransferase" evidence="1">
    <location>
        <begin position="137"/>
        <end position="281"/>
    </location>
</feature>
<reference evidence="2 3" key="1">
    <citation type="submission" date="2019-10" db="EMBL/GenBank/DDBJ databases">
        <title>Dictyobacter vulcani sp. nov., within the class Ktedonobacteria, isolated from soil of volcanic Mt. Zao.</title>
        <authorList>
            <person name="Zheng Y."/>
            <person name="Wang C.M."/>
            <person name="Sakai Y."/>
            <person name="Abe K."/>
            <person name="Yokota A."/>
            <person name="Yabe S."/>
        </authorList>
    </citation>
    <scope>NUCLEOTIDE SEQUENCE [LARGE SCALE GENOMIC DNA]</scope>
    <source>
        <strain evidence="2 3">W12</strain>
    </source>
</reference>
<dbReference type="InterPro" id="IPR000182">
    <property type="entry name" value="GNAT_dom"/>
</dbReference>
<protein>
    <recommendedName>
        <fullName evidence="1">N-acetyltransferase domain-containing protein</fullName>
    </recommendedName>
</protein>
<name>A0A5J4KH93_9CHLR</name>
<evidence type="ECO:0000313" key="2">
    <source>
        <dbReference type="EMBL" id="GER89118.1"/>
    </source>
</evidence>
<dbReference type="InterPro" id="IPR016181">
    <property type="entry name" value="Acyl_CoA_acyltransferase"/>
</dbReference>
<evidence type="ECO:0000313" key="3">
    <source>
        <dbReference type="Proteomes" id="UP000326912"/>
    </source>
</evidence>
<dbReference type="CDD" id="cd04301">
    <property type="entry name" value="NAT_SF"/>
    <property type="match status" value="1"/>
</dbReference>
<dbReference type="Gene3D" id="3.40.630.30">
    <property type="match status" value="1"/>
</dbReference>
<dbReference type="AlphaFoldDB" id="A0A5J4KH93"/>
<keyword evidence="3" id="KW-1185">Reference proteome</keyword>
<accession>A0A5J4KH93</accession>
<dbReference type="PROSITE" id="PS51186">
    <property type="entry name" value="GNAT"/>
    <property type="match status" value="1"/>
</dbReference>
<dbReference type="PANTHER" id="PTHR37817:SF1">
    <property type="entry name" value="N-ACETYLTRANSFERASE EIS"/>
    <property type="match status" value="1"/>
</dbReference>
<dbReference type="EMBL" id="BKZW01000001">
    <property type="protein sequence ID" value="GER89118.1"/>
    <property type="molecule type" value="Genomic_DNA"/>
</dbReference>
<gene>
    <name evidence="2" type="ORF">KDW_32800</name>
</gene>
<dbReference type="GO" id="GO:0030649">
    <property type="term" value="P:aminoglycoside antibiotic catabolic process"/>
    <property type="evidence" value="ECO:0007669"/>
    <property type="project" value="TreeGrafter"/>
</dbReference>
<comment type="caution">
    <text evidence="2">The sequence shown here is derived from an EMBL/GenBank/DDBJ whole genome shotgun (WGS) entry which is preliminary data.</text>
</comment>
<dbReference type="Proteomes" id="UP000326912">
    <property type="component" value="Unassembled WGS sequence"/>
</dbReference>